<sequence>MDDSRLFTVGFDDEPPTSPLKQPKKTKRKRLRKAGQGTSSQSAPLIPEQSEPVRDVEPVQQVDPDQQSSHADMLMDQLFSDQQPHHFSAEEVAANQADLASQFEQIS</sequence>
<reference evidence="2" key="1">
    <citation type="submission" date="2022-07" db="EMBL/GenBank/DDBJ databases">
        <authorList>
            <person name="Macas J."/>
            <person name="Novak P."/>
            <person name="Neumann P."/>
        </authorList>
    </citation>
    <scope>NUCLEOTIDE SEQUENCE</scope>
</reference>
<evidence type="ECO:0000256" key="1">
    <source>
        <dbReference type="SAM" id="MobiDB-lite"/>
    </source>
</evidence>
<feature type="non-terminal residue" evidence="2">
    <location>
        <position position="107"/>
    </location>
</feature>
<protein>
    <submittedName>
        <fullName evidence="2">Uncharacterized protein</fullName>
    </submittedName>
</protein>
<accession>A0AAV0G3D2</accession>
<keyword evidence="3" id="KW-1185">Reference proteome</keyword>
<dbReference type="EMBL" id="CAMAPF010001041">
    <property type="protein sequence ID" value="CAH9142464.1"/>
    <property type="molecule type" value="Genomic_DNA"/>
</dbReference>
<name>A0AAV0G3D2_9ASTE</name>
<proteinExistence type="predicted"/>
<comment type="caution">
    <text evidence="2">The sequence shown here is derived from an EMBL/GenBank/DDBJ whole genome shotgun (WGS) entry which is preliminary data.</text>
</comment>
<organism evidence="2 3">
    <name type="scientific">Cuscuta epithymum</name>
    <dbReference type="NCBI Taxonomy" id="186058"/>
    <lineage>
        <taxon>Eukaryota</taxon>
        <taxon>Viridiplantae</taxon>
        <taxon>Streptophyta</taxon>
        <taxon>Embryophyta</taxon>
        <taxon>Tracheophyta</taxon>
        <taxon>Spermatophyta</taxon>
        <taxon>Magnoliopsida</taxon>
        <taxon>eudicotyledons</taxon>
        <taxon>Gunneridae</taxon>
        <taxon>Pentapetalae</taxon>
        <taxon>asterids</taxon>
        <taxon>lamiids</taxon>
        <taxon>Solanales</taxon>
        <taxon>Convolvulaceae</taxon>
        <taxon>Cuscuteae</taxon>
        <taxon>Cuscuta</taxon>
        <taxon>Cuscuta subgen. Cuscuta</taxon>
    </lineage>
</organism>
<feature type="compositionally biased region" description="Basic residues" evidence="1">
    <location>
        <begin position="22"/>
        <end position="33"/>
    </location>
</feature>
<evidence type="ECO:0000313" key="3">
    <source>
        <dbReference type="Proteomes" id="UP001152523"/>
    </source>
</evidence>
<dbReference type="AlphaFoldDB" id="A0AAV0G3D2"/>
<feature type="compositionally biased region" description="Low complexity" evidence="1">
    <location>
        <begin position="58"/>
        <end position="67"/>
    </location>
</feature>
<dbReference type="Proteomes" id="UP001152523">
    <property type="component" value="Unassembled WGS sequence"/>
</dbReference>
<gene>
    <name evidence="2" type="ORF">CEPIT_LOCUS39917</name>
</gene>
<evidence type="ECO:0000313" key="2">
    <source>
        <dbReference type="EMBL" id="CAH9142464.1"/>
    </source>
</evidence>
<feature type="region of interest" description="Disordered" evidence="1">
    <location>
        <begin position="1"/>
        <end position="88"/>
    </location>
</feature>